<dbReference type="Proteomes" id="UP000807342">
    <property type="component" value="Unassembled WGS sequence"/>
</dbReference>
<keyword evidence="4" id="KW-1185">Reference proteome</keyword>
<evidence type="ECO:0000313" key="3">
    <source>
        <dbReference type="EMBL" id="KAF9441715.1"/>
    </source>
</evidence>
<keyword evidence="2" id="KW-0812">Transmembrane</keyword>
<keyword evidence="2" id="KW-1133">Transmembrane helix</keyword>
<accession>A0A9P6BXQ3</accession>
<dbReference type="EMBL" id="MU151809">
    <property type="protein sequence ID" value="KAF9441715.1"/>
    <property type="molecule type" value="Genomic_DNA"/>
</dbReference>
<evidence type="ECO:0000313" key="4">
    <source>
        <dbReference type="Proteomes" id="UP000807342"/>
    </source>
</evidence>
<comment type="caution">
    <text evidence="3">The sequence shown here is derived from an EMBL/GenBank/DDBJ whole genome shotgun (WGS) entry which is preliminary data.</text>
</comment>
<keyword evidence="2" id="KW-0472">Membrane</keyword>
<feature type="region of interest" description="Disordered" evidence="1">
    <location>
        <begin position="69"/>
        <end position="110"/>
    </location>
</feature>
<name>A0A9P6BXQ3_9AGAR</name>
<feature type="transmembrane region" description="Helical" evidence="2">
    <location>
        <begin position="19"/>
        <end position="44"/>
    </location>
</feature>
<proteinExistence type="predicted"/>
<dbReference type="AlphaFoldDB" id="A0A9P6BXQ3"/>
<protein>
    <submittedName>
        <fullName evidence="3">Uncharacterized protein</fullName>
    </submittedName>
</protein>
<organism evidence="3 4">
    <name type="scientific">Macrolepiota fuliginosa MF-IS2</name>
    <dbReference type="NCBI Taxonomy" id="1400762"/>
    <lineage>
        <taxon>Eukaryota</taxon>
        <taxon>Fungi</taxon>
        <taxon>Dikarya</taxon>
        <taxon>Basidiomycota</taxon>
        <taxon>Agaricomycotina</taxon>
        <taxon>Agaricomycetes</taxon>
        <taxon>Agaricomycetidae</taxon>
        <taxon>Agaricales</taxon>
        <taxon>Agaricineae</taxon>
        <taxon>Agaricaceae</taxon>
        <taxon>Macrolepiota</taxon>
    </lineage>
</organism>
<evidence type="ECO:0000256" key="1">
    <source>
        <dbReference type="SAM" id="MobiDB-lite"/>
    </source>
</evidence>
<evidence type="ECO:0000256" key="2">
    <source>
        <dbReference type="SAM" id="Phobius"/>
    </source>
</evidence>
<dbReference type="CDD" id="cd12087">
    <property type="entry name" value="TM_EGFR-like"/>
    <property type="match status" value="1"/>
</dbReference>
<gene>
    <name evidence="3" type="ORF">P691DRAFT_544640</name>
</gene>
<sequence>MTGIGAPALISQKVVPQSIGTIVGGAIGGALALILLFVSVFFCIRRRQRVRTLAKRLLPSHSTIVTLLPRAPGGSNQSAKSRMRRTQDAAEPLPYTAEESLMGVTLSSRT</sequence>
<reference evidence="3" key="1">
    <citation type="submission" date="2020-11" db="EMBL/GenBank/DDBJ databases">
        <authorList>
            <consortium name="DOE Joint Genome Institute"/>
            <person name="Ahrendt S."/>
            <person name="Riley R."/>
            <person name="Andreopoulos W."/>
            <person name="Labutti K."/>
            <person name="Pangilinan J."/>
            <person name="Ruiz-Duenas F.J."/>
            <person name="Barrasa J.M."/>
            <person name="Sanchez-Garcia M."/>
            <person name="Camarero S."/>
            <person name="Miyauchi S."/>
            <person name="Serrano A."/>
            <person name="Linde D."/>
            <person name="Babiker R."/>
            <person name="Drula E."/>
            <person name="Ayuso-Fernandez I."/>
            <person name="Pacheco R."/>
            <person name="Padilla G."/>
            <person name="Ferreira P."/>
            <person name="Barriuso J."/>
            <person name="Kellner H."/>
            <person name="Castanera R."/>
            <person name="Alfaro M."/>
            <person name="Ramirez L."/>
            <person name="Pisabarro A.G."/>
            <person name="Kuo A."/>
            <person name="Tritt A."/>
            <person name="Lipzen A."/>
            <person name="He G."/>
            <person name="Yan M."/>
            <person name="Ng V."/>
            <person name="Cullen D."/>
            <person name="Martin F."/>
            <person name="Rosso M.-N."/>
            <person name="Henrissat B."/>
            <person name="Hibbett D."/>
            <person name="Martinez A.T."/>
            <person name="Grigoriev I.V."/>
        </authorList>
    </citation>
    <scope>NUCLEOTIDE SEQUENCE</scope>
    <source>
        <strain evidence="3">MF-IS2</strain>
    </source>
</reference>